<gene>
    <name evidence="2" type="ORF">PR048_012476</name>
</gene>
<accession>A0ABQ9HPX0</accession>
<feature type="compositionally biased region" description="Polar residues" evidence="1">
    <location>
        <begin position="62"/>
        <end position="73"/>
    </location>
</feature>
<feature type="region of interest" description="Disordered" evidence="1">
    <location>
        <begin position="31"/>
        <end position="74"/>
    </location>
</feature>
<reference evidence="2 3" key="1">
    <citation type="submission" date="2023-02" db="EMBL/GenBank/DDBJ databases">
        <title>LHISI_Scaffold_Assembly.</title>
        <authorList>
            <person name="Stuart O.P."/>
            <person name="Cleave R."/>
            <person name="Magrath M.J.L."/>
            <person name="Mikheyev A.S."/>
        </authorList>
    </citation>
    <scope>NUCLEOTIDE SEQUENCE [LARGE SCALE GENOMIC DNA]</scope>
    <source>
        <strain evidence="2">Daus_M_001</strain>
        <tissue evidence="2">Leg muscle</tissue>
    </source>
</reference>
<feature type="compositionally biased region" description="Basic residues" evidence="1">
    <location>
        <begin position="139"/>
        <end position="156"/>
    </location>
</feature>
<keyword evidence="3" id="KW-1185">Reference proteome</keyword>
<evidence type="ECO:0000313" key="3">
    <source>
        <dbReference type="Proteomes" id="UP001159363"/>
    </source>
</evidence>
<dbReference type="EMBL" id="JARBHB010000004">
    <property type="protein sequence ID" value="KAJ8886267.1"/>
    <property type="molecule type" value="Genomic_DNA"/>
</dbReference>
<feature type="compositionally biased region" description="Basic and acidic residues" evidence="1">
    <location>
        <begin position="175"/>
        <end position="184"/>
    </location>
</feature>
<dbReference type="Proteomes" id="UP001159363">
    <property type="component" value="Chromosome X"/>
</dbReference>
<organism evidence="2 3">
    <name type="scientific">Dryococelus australis</name>
    <dbReference type="NCBI Taxonomy" id="614101"/>
    <lineage>
        <taxon>Eukaryota</taxon>
        <taxon>Metazoa</taxon>
        <taxon>Ecdysozoa</taxon>
        <taxon>Arthropoda</taxon>
        <taxon>Hexapoda</taxon>
        <taxon>Insecta</taxon>
        <taxon>Pterygota</taxon>
        <taxon>Neoptera</taxon>
        <taxon>Polyneoptera</taxon>
        <taxon>Phasmatodea</taxon>
        <taxon>Verophasmatodea</taxon>
        <taxon>Anareolatae</taxon>
        <taxon>Phasmatidae</taxon>
        <taxon>Eurycanthinae</taxon>
        <taxon>Dryococelus</taxon>
    </lineage>
</organism>
<feature type="compositionally biased region" description="Acidic residues" evidence="1">
    <location>
        <begin position="187"/>
        <end position="198"/>
    </location>
</feature>
<proteinExistence type="predicted"/>
<sequence>MDISVNSLKKTGLFPFNQNVFRDNELGAFSESSHYQETRSAETQEDAHTRTRSDEHSHSKDTTLQAPQPSCRNTDIVRPVEISPLQEFPSNVGLNSSRCGSATVITSSPYKTCLAESIGKKNKEAALKESVHGENKMKVTTKKKKFRPPTMKKLHPNPKPFVPEYSEDSNGEGISLHDRSRESDGSQSDEDAECLLCG</sequence>
<evidence type="ECO:0000256" key="1">
    <source>
        <dbReference type="SAM" id="MobiDB-lite"/>
    </source>
</evidence>
<evidence type="ECO:0000313" key="2">
    <source>
        <dbReference type="EMBL" id="KAJ8886267.1"/>
    </source>
</evidence>
<feature type="region of interest" description="Disordered" evidence="1">
    <location>
        <begin position="130"/>
        <end position="198"/>
    </location>
</feature>
<protein>
    <submittedName>
        <fullName evidence="2">Uncharacterized protein</fullName>
    </submittedName>
</protein>
<name>A0ABQ9HPX0_9NEOP</name>
<comment type="caution">
    <text evidence="2">The sequence shown here is derived from an EMBL/GenBank/DDBJ whole genome shotgun (WGS) entry which is preliminary data.</text>
</comment>
<feature type="compositionally biased region" description="Basic and acidic residues" evidence="1">
    <location>
        <begin position="34"/>
        <end position="61"/>
    </location>
</feature>